<keyword evidence="8 14" id="KW-0275">Fatty acid biosynthesis</keyword>
<comment type="pathway">
    <text evidence="1 14">Lipid metabolism; fatty acid biosynthesis.</text>
</comment>
<dbReference type="InterPro" id="IPR013751">
    <property type="entry name" value="ACP_syn_III_N"/>
</dbReference>
<proteinExistence type="inferred from homology"/>
<dbReference type="SUPFAM" id="SSF53901">
    <property type="entry name" value="Thiolase-like"/>
    <property type="match status" value="1"/>
</dbReference>
<gene>
    <name evidence="14" type="primary">fabH</name>
    <name evidence="17" type="ORF">SAMN04487772_1137</name>
</gene>
<dbReference type="OrthoDB" id="9815506at2"/>
<evidence type="ECO:0000256" key="2">
    <source>
        <dbReference type="ARBA" id="ARBA00008642"/>
    </source>
</evidence>
<dbReference type="UniPathway" id="UPA00094"/>
<evidence type="ECO:0000256" key="9">
    <source>
        <dbReference type="ARBA" id="ARBA00023315"/>
    </source>
</evidence>
<evidence type="ECO:0000256" key="3">
    <source>
        <dbReference type="ARBA" id="ARBA00022490"/>
    </source>
</evidence>
<comment type="catalytic activity">
    <reaction evidence="11">
        <text>(2S)-2-methylbutanoyl-CoA + malonyl-[ACP] + H(+) = (4S)-4-methyl-3-oxohexanoyl-[ACP] + CO2 + CoA</text>
        <dbReference type="Rhea" id="RHEA:42276"/>
        <dbReference type="Rhea" id="RHEA-COMP:9623"/>
        <dbReference type="Rhea" id="RHEA-COMP:17148"/>
        <dbReference type="ChEBI" id="CHEBI:15378"/>
        <dbReference type="ChEBI" id="CHEBI:16526"/>
        <dbReference type="ChEBI" id="CHEBI:57287"/>
        <dbReference type="ChEBI" id="CHEBI:78449"/>
        <dbReference type="ChEBI" id="CHEBI:88166"/>
        <dbReference type="ChEBI" id="CHEBI:167462"/>
        <dbReference type="EC" id="2.3.1.300"/>
    </reaction>
    <physiologicalReaction direction="left-to-right" evidence="11">
        <dbReference type="Rhea" id="RHEA:42277"/>
    </physiologicalReaction>
</comment>
<dbReference type="GO" id="GO:0033818">
    <property type="term" value="F:beta-ketoacyl-acyl-carrier-protein synthase III activity"/>
    <property type="evidence" value="ECO:0007669"/>
    <property type="project" value="UniProtKB-UniRule"/>
</dbReference>
<dbReference type="Pfam" id="PF08545">
    <property type="entry name" value="ACP_syn_III"/>
    <property type="match status" value="1"/>
</dbReference>
<evidence type="ECO:0000256" key="8">
    <source>
        <dbReference type="ARBA" id="ARBA00023160"/>
    </source>
</evidence>
<comment type="similarity">
    <text evidence="2 14">Belongs to the thiolase-like superfamily. FabH family.</text>
</comment>
<comment type="catalytic activity">
    <reaction evidence="12">
        <text>2-methylpropanoyl-CoA + malonyl-[ACP] + H(+) = 4-methyl-3-oxopentanoyl-[ACP] + CO2 + CoA</text>
        <dbReference type="Rhea" id="RHEA:42268"/>
        <dbReference type="Rhea" id="RHEA-COMP:9623"/>
        <dbReference type="Rhea" id="RHEA-COMP:9940"/>
        <dbReference type="ChEBI" id="CHEBI:15378"/>
        <dbReference type="ChEBI" id="CHEBI:16526"/>
        <dbReference type="ChEBI" id="CHEBI:57287"/>
        <dbReference type="ChEBI" id="CHEBI:57338"/>
        <dbReference type="ChEBI" id="CHEBI:78449"/>
        <dbReference type="ChEBI" id="CHEBI:78820"/>
        <dbReference type="EC" id="2.3.1.300"/>
    </reaction>
    <physiologicalReaction direction="left-to-right" evidence="12">
        <dbReference type="Rhea" id="RHEA:42269"/>
    </physiologicalReaction>
</comment>
<evidence type="ECO:0000256" key="12">
    <source>
        <dbReference type="ARBA" id="ARBA00052467"/>
    </source>
</evidence>
<keyword evidence="9 14" id="KW-0012">Acyltransferase</keyword>
<feature type="active site" evidence="14">
    <location>
        <position position="275"/>
    </location>
</feature>
<feature type="domain" description="Beta-ketoacyl-[acyl-carrier-protein] synthase III C-terminal" evidence="15">
    <location>
        <begin position="230"/>
        <end position="318"/>
    </location>
</feature>
<evidence type="ECO:0000256" key="11">
    <source>
        <dbReference type="ARBA" id="ARBA00052407"/>
    </source>
</evidence>
<feature type="active site" evidence="14">
    <location>
        <position position="109"/>
    </location>
</feature>
<protein>
    <recommendedName>
        <fullName evidence="14">Beta-ketoacyl-[acyl-carrier-protein] synthase III</fullName>
        <shortName evidence="14">Beta-ketoacyl-ACP synthase III</shortName>
        <shortName evidence="14">KAS III</shortName>
        <ecNumber evidence="14">2.3.1.180</ecNumber>
    </recommendedName>
    <alternativeName>
        <fullName evidence="14">3-oxoacyl-[acyl-carrier-protein] synthase 3</fullName>
    </alternativeName>
    <alternativeName>
        <fullName evidence="14">3-oxoacyl-[acyl-carrier-protein] synthase III</fullName>
    </alternativeName>
</protein>
<accession>A0A1I0D534</accession>
<evidence type="ECO:0000256" key="4">
    <source>
        <dbReference type="ARBA" id="ARBA00022516"/>
    </source>
</evidence>
<keyword evidence="14" id="KW-0511">Multifunctional enzyme</keyword>
<feature type="active site" evidence="14">
    <location>
        <position position="245"/>
    </location>
</feature>
<evidence type="ECO:0000256" key="7">
    <source>
        <dbReference type="ARBA" id="ARBA00023098"/>
    </source>
</evidence>
<comment type="subunit">
    <text evidence="14">Homodimer.</text>
</comment>
<evidence type="ECO:0000256" key="14">
    <source>
        <dbReference type="HAMAP-Rule" id="MF_01815"/>
    </source>
</evidence>
<dbReference type="STRING" id="29364.SAMN04487772_1137"/>
<dbReference type="GO" id="GO:0005737">
    <property type="term" value="C:cytoplasm"/>
    <property type="evidence" value="ECO:0007669"/>
    <property type="project" value="UniProtKB-SubCell"/>
</dbReference>
<evidence type="ECO:0000256" key="10">
    <source>
        <dbReference type="ARBA" id="ARBA00051096"/>
    </source>
</evidence>
<dbReference type="Proteomes" id="UP000199800">
    <property type="component" value="Unassembled WGS sequence"/>
</dbReference>
<dbReference type="InterPro" id="IPR013747">
    <property type="entry name" value="ACP_syn_III_C"/>
</dbReference>
<keyword evidence="3 14" id="KW-0963">Cytoplasm</keyword>
<dbReference type="FunFam" id="3.40.47.10:FF:000004">
    <property type="entry name" value="3-oxoacyl-[acyl-carrier-protein] synthase 3"/>
    <property type="match status" value="1"/>
</dbReference>
<dbReference type="EMBL" id="FOHN01000013">
    <property type="protein sequence ID" value="SET27262.1"/>
    <property type="molecule type" value="Genomic_DNA"/>
</dbReference>
<comment type="subcellular location">
    <subcellularLocation>
        <location evidence="14">Cytoplasm</location>
    </subcellularLocation>
</comment>
<evidence type="ECO:0000259" key="15">
    <source>
        <dbReference type="Pfam" id="PF08541"/>
    </source>
</evidence>
<name>A0A1I0D534_9FIRM</name>
<evidence type="ECO:0000313" key="18">
    <source>
        <dbReference type="Proteomes" id="UP000199800"/>
    </source>
</evidence>
<keyword evidence="5 14" id="KW-0808">Transferase</keyword>
<dbReference type="HAMAP" id="MF_01815">
    <property type="entry name" value="FabH"/>
    <property type="match status" value="1"/>
</dbReference>
<sequence>MKILGTGSYLPVNVVTNEALTHLVDTSDEWIVERTGIRERRISKGEENSEQAIKAGRCALEDSGLKPEDIELIIVATVTSNYVTPSIACIVQEALGIPKAIAFDINAACAGFLYAMNTARCFFASGMVNNALIIGSETLSKITDYTDRQTCILFADASGAAVVQRDENERFWTELGADGTKHDVIHCKQKPLNNCLVEGKDEIDYIHMEGREVYKFVVKEIPLLIKRVIEKSGIDIENVKYFILHQANKRMNEIIAKKLGVSFDKFPCNIEKMGNTSAASIPVLLDEINRKGMLQSGDYVLLSSFGAGMTWGASLFQWKC</sequence>
<dbReference type="NCBIfam" id="NF006829">
    <property type="entry name" value="PRK09352.1"/>
    <property type="match status" value="1"/>
</dbReference>
<evidence type="ECO:0000313" key="17">
    <source>
        <dbReference type="EMBL" id="SET27262.1"/>
    </source>
</evidence>
<comment type="catalytic activity">
    <reaction evidence="10">
        <text>malonyl-[ACP] + acetyl-CoA + H(+) = 3-oxobutanoyl-[ACP] + CO2 + CoA</text>
        <dbReference type="Rhea" id="RHEA:12080"/>
        <dbReference type="Rhea" id="RHEA-COMP:9623"/>
        <dbReference type="Rhea" id="RHEA-COMP:9625"/>
        <dbReference type="ChEBI" id="CHEBI:15378"/>
        <dbReference type="ChEBI" id="CHEBI:16526"/>
        <dbReference type="ChEBI" id="CHEBI:57287"/>
        <dbReference type="ChEBI" id="CHEBI:57288"/>
        <dbReference type="ChEBI" id="CHEBI:78449"/>
        <dbReference type="ChEBI" id="CHEBI:78450"/>
        <dbReference type="EC" id="2.3.1.180"/>
    </reaction>
    <physiologicalReaction direction="left-to-right" evidence="10">
        <dbReference type="Rhea" id="RHEA:12081"/>
    </physiologicalReaction>
</comment>
<dbReference type="Pfam" id="PF08541">
    <property type="entry name" value="ACP_syn_III_C"/>
    <property type="match status" value="1"/>
</dbReference>
<keyword evidence="6 14" id="KW-0276">Fatty acid metabolism</keyword>
<evidence type="ECO:0000256" key="1">
    <source>
        <dbReference type="ARBA" id="ARBA00005194"/>
    </source>
</evidence>
<keyword evidence="4 14" id="KW-0444">Lipid biosynthesis</keyword>
<dbReference type="PANTHER" id="PTHR34069:SF2">
    <property type="entry name" value="BETA-KETOACYL-[ACYL-CARRIER-PROTEIN] SYNTHASE III"/>
    <property type="match status" value="1"/>
</dbReference>
<evidence type="ECO:0000256" key="5">
    <source>
        <dbReference type="ARBA" id="ARBA00022679"/>
    </source>
</evidence>
<comment type="domain">
    <text evidence="14">The last Arg residue of the ACP-binding site is essential for the weak association between ACP/AcpP and FabH.</text>
</comment>
<dbReference type="GO" id="GO:0004315">
    <property type="term" value="F:3-oxoacyl-[acyl-carrier-protein] synthase activity"/>
    <property type="evidence" value="ECO:0007669"/>
    <property type="project" value="InterPro"/>
</dbReference>
<dbReference type="GO" id="GO:0044550">
    <property type="term" value="P:secondary metabolite biosynthetic process"/>
    <property type="evidence" value="ECO:0007669"/>
    <property type="project" value="TreeGrafter"/>
</dbReference>
<dbReference type="NCBIfam" id="TIGR00747">
    <property type="entry name" value="fabH"/>
    <property type="match status" value="1"/>
</dbReference>
<comment type="catalytic activity">
    <reaction evidence="13">
        <text>3-methylbutanoyl-CoA + malonyl-[ACP] + H(+) = 5-methyl-3-oxohexanoyl-[ACP] + CO2 + CoA</text>
        <dbReference type="Rhea" id="RHEA:42272"/>
        <dbReference type="Rhea" id="RHEA-COMP:9623"/>
        <dbReference type="Rhea" id="RHEA-COMP:9941"/>
        <dbReference type="ChEBI" id="CHEBI:15378"/>
        <dbReference type="ChEBI" id="CHEBI:16526"/>
        <dbReference type="ChEBI" id="CHEBI:57287"/>
        <dbReference type="ChEBI" id="CHEBI:57345"/>
        <dbReference type="ChEBI" id="CHEBI:78449"/>
        <dbReference type="ChEBI" id="CHEBI:78822"/>
        <dbReference type="EC" id="2.3.1.300"/>
    </reaction>
    <physiologicalReaction direction="left-to-right" evidence="13">
        <dbReference type="Rhea" id="RHEA:42273"/>
    </physiologicalReaction>
</comment>
<evidence type="ECO:0000256" key="6">
    <source>
        <dbReference type="ARBA" id="ARBA00022832"/>
    </source>
</evidence>
<keyword evidence="18" id="KW-1185">Reference proteome</keyword>
<dbReference type="InterPro" id="IPR016039">
    <property type="entry name" value="Thiolase-like"/>
</dbReference>
<evidence type="ECO:0000256" key="13">
    <source>
        <dbReference type="ARBA" id="ARBA00052985"/>
    </source>
</evidence>
<keyword evidence="7 14" id="KW-0443">Lipid metabolism</keyword>
<dbReference type="RefSeq" id="WP_092477993.1">
    <property type="nucleotide sequence ID" value="NZ_FOHN01000013.1"/>
</dbReference>
<dbReference type="PANTHER" id="PTHR34069">
    <property type="entry name" value="3-OXOACYL-[ACYL-CARRIER-PROTEIN] SYNTHASE 3"/>
    <property type="match status" value="1"/>
</dbReference>
<reference evidence="17 18" key="1">
    <citation type="submission" date="2016-10" db="EMBL/GenBank/DDBJ databases">
        <authorList>
            <person name="de Groot N.N."/>
        </authorList>
    </citation>
    <scope>NUCLEOTIDE SEQUENCE [LARGE SCALE GENOMIC DNA]</scope>
    <source>
        <strain evidence="17 18">DSM 1801</strain>
    </source>
</reference>
<feature type="region of interest" description="ACP-binding" evidence="14">
    <location>
        <begin position="246"/>
        <end position="250"/>
    </location>
</feature>
<dbReference type="EC" id="2.3.1.180" evidence="14"/>
<dbReference type="AlphaFoldDB" id="A0A1I0D534"/>
<feature type="domain" description="Beta-ketoacyl-[acyl-carrier-protein] synthase III N-terminal" evidence="16">
    <location>
        <begin position="103"/>
        <end position="179"/>
    </location>
</feature>
<dbReference type="GO" id="GO:0006633">
    <property type="term" value="P:fatty acid biosynthetic process"/>
    <property type="evidence" value="ECO:0007669"/>
    <property type="project" value="UniProtKB-UniRule"/>
</dbReference>
<dbReference type="CDD" id="cd00830">
    <property type="entry name" value="KAS_III"/>
    <property type="match status" value="1"/>
</dbReference>
<organism evidence="17 18">
    <name type="scientific">[Clostridium] polysaccharolyticum</name>
    <dbReference type="NCBI Taxonomy" id="29364"/>
    <lineage>
        <taxon>Bacteria</taxon>
        <taxon>Bacillati</taxon>
        <taxon>Bacillota</taxon>
        <taxon>Clostridia</taxon>
        <taxon>Lachnospirales</taxon>
        <taxon>Lachnospiraceae</taxon>
    </lineage>
</organism>
<dbReference type="Gene3D" id="3.40.47.10">
    <property type="match status" value="1"/>
</dbReference>
<comment type="function">
    <text evidence="14">Catalyzes the condensation reaction of fatty acid synthesis by the addition to an acyl acceptor of two carbons from malonyl-ACP. Catalyzes the first condensation reaction which initiates fatty acid synthesis and may therefore play a role in governing the total rate of fatty acid production. Possesses both acetoacetyl-ACP synthase and acetyl transacylase activities. Its substrate specificity determines the biosynthesis of branched-chain and/or straight-chain of fatty acids.</text>
</comment>
<dbReference type="InterPro" id="IPR004655">
    <property type="entry name" value="FabH"/>
</dbReference>
<evidence type="ECO:0000259" key="16">
    <source>
        <dbReference type="Pfam" id="PF08545"/>
    </source>
</evidence>